<proteinExistence type="inferred from homology"/>
<organism evidence="5 6">
    <name type="scientific">Xanthobacter aminoxidans</name>
    <dbReference type="NCBI Taxonomy" id="186280"/>
    <lineage>
        <taxon>Bacteria</taxon>
        <taxon>Pseudomonadati</taxon>
        <taxon>Pseudomonadota</taxon>
        <taxon>Alphaproteobacteria</taxon>
        <taxon>Hyphomicrobiales</taxon>
        <taxon>Xanthobacteraceae</taxon>
        <taxon>Xanthobacter</taxon>
    </lineage>
</organism>
<dbReference type="PANTHER" id="PTHR11592">
    <property type="entry name" value="GLUTATHIONE PEROXIDASE"/>
    <property type="match status" value="1"/>
</dbReference>
<dbReference type="GO" id="GO:0004601">
    <property type="term" value="F:peroxidase activity"/>
    <property type="evidence" value="ECO:0007669"/>
    <property type="project" value="UniProtKB-KW"/>
</dbReference>
<dbReference type="PROSITE" id="PS51355">
    <property type="entry name" value="GLUTATHIONE_PEROXID_3"/>
    <property type="match status" value="1"/>
</dbReference>
<dbReference type="InterPro" id="IPR000889">
    <property type="entry name" value="Glutathione_peroxidase"/>
</dbReference>
<dbReference type="Gene3D" id="3.40.30.10">
    <property type="entry name" value="Glutaredoxin"/>
    <property type="match status" value="1"/>
</dbReference>
<keyword evidence="6" id="KW-1185">Reference proteome</keyword>
<gene>
    <name evidence="5" type="ORF">V5F30_04585</name>
</gene>
<dbReference type="CDD" id="cd00340">
    <property type="entry name" value="GSH_Peroxidase"/>
    <property type="match status" value="1"/>
</dbReference>
<dbReference type="PIRSF" id="PIRSF000303">
    <property type="entry name" value="Glutathion_perox"/>
    <property type="match status" value="1"/>
</dbReference>
<evidence type="ECO:0000313" key="6">
    <source>
        <dbReference type="Proteomes" id="UP001604043"/>
    </source>
</evidence>
<dbReference type="EMBL" id="JBAFUR010000001">
    <property type="protein sequence ID" value="MFG1251467.1"/>
    <property type="molecule type" value="Genomic_DNA"/>
</dbReference>
<evidence type="ECO:0000256" key="2">
    <source>
        <dbReference type="ARBA" id="ARBA00022559"/>
    </source>
</evidence>
<dbReference type="PRINTS" id="PR01011">
    <property type="entry name" value="GLUTPROXDASE"/>
</dbReference>
<dbReference type="RefSeq" id="WP_394006141.1">
    <property type="nucleotide sequence ID" value="NZ_JBAFUR010000001.1"/>
</dbReference>
<dbReference type="Pfam" id="PF00255">
    <property type="entry name" value="GSHPx"/>
    <property type="match status" value="1"/>
</dbReference>
<dbReference type="InterPro" id="IPR036249">
    <property type="entry name" value="Thioredoxin-like_sf"/>
</dbReference>
<evidence type="ECO:0000256" key="1">
    <source>
        <dbReference type="ARBA" id="ARBA00006926"/>
    </source>
</evidence>
<dbReference type="PANTHER" id="PTHR11592:SF40">
    <property type="entry name" value="THIOREDOXIN_GLUTATHIONE PEROXIDASE BTUE"/>
    <property type="match status" value="1"/>
</dbReference>
<reference evidence="5 6" key="1">
    <citation type="submission" date="2024-02" db="EMBL/GenBank/DDBJ databases">
        <title>Expansion and revision of Xanthobacter and proposal of Roseixanthobacter gen. nov.</title>
        <authorList>
            <person name="Soltysiak M.P.M."/>
            <person name="Jalihal A."/>
            <person name="Ory A."/>
            <person name="Chrisophersen C."/>
            <person name="Lee A.D."/>
            <person name="Boulton J."/>
            <person name="Springer M."/>
        </authorList>
    </citation>
    <scope>NUCLEOTIDE SEQUENCE [LARGE SCALE GENOMIC DNA]</scope>
    <source>
        <strain evidence="5 6">CB5</strain>
    </source>
</reference>
<comment type="similarity">
    <text evidence="1 4">Belongs to the glutathione peroxidase family.</text>
</comment>
<evidence type="ECO:0000313" key="5">
    <source>
        <dbReference type="EMBL" id="MFG1251467.1"/>
    </source>
</evidence>
<evidence type="ECO:0000256" key="4">
    <source>
        <dbReference type="RuleBase" id="RU000499"/>
    </source>
</evidence>
<name>A0ABW6ZCE7_9HYPH</name>
<sequence length="183" mass="19577">MSQTLFDIPLKRIDGTPTTLGDFRGEVLLVVNVASKCGLTPQYAALEKLYEARHGEGLEILGFPANDFAGQEPGTESEIASFCSLTYGVTFPMFEKISVTGANRHPLYDALVAAEPEAEGAEAMRALLSSRGRAAPATSDVIWNFEKFVVGRDGRVVARFAPNVAPDDKRVIDALDAALSATA</sequence>
<dbReference type="Proteomes" id="UP001604043">
    <property type="component" value="Unassembled WGS sequence"/>
</dbReference>
<evidence type="ECO:0000256" key="3">
    <source>
        <dbReference type="ARBA" id="ARBA00023002"/>
    </source>
</evidence>
<comment type="caution">
    <text evidence="5">The sequence shown here is derived from an EMBL/GenBank/DDBJ whole genome shotgun (WGS) entry which is preliminary data.</text>
</comment>
<protein>
    <recommendedName>
        <fullName evidence="4">Glutathione peroxidase</fullName>
    </recommendedName>
</protein>
<keyword evidence="2 4" id="KW-0575">Peroxidase</keyword>
<dbReference type="SUPFAM" id="SSF52833">
    <property type="entry name" value="Thioredoxin-like"/>
    <property type="match status" value="1"/>
</dbReference>
<keyword evidence="3 4" id="KW-0560">Oxidoreductase</keyword>
<accession>A0ABW6ZCE7</accession>